<dbReference type="AlphaFoldDB" id="A0A9Q1BXA1"/>
<reference evidence="1" key="1">
    <citation type="submission" date="2021-10" db="EMBL/GenBank/DDBJ databases">
        <title>Tropical sea cucumber genome reveals ecological adaptation and Cuvierian tubules defense mechanism.</title>
        <authorList>
            <person name="Chen T."/>
        </authorList>
    </citation>
    <scope>NUCLEOTIDE SEQUENCE</scope>
    <source>
        <strain evidence="1">Nanhai2018</strain>
        <tissue evidence="1">Muscle</tissue>
    </source>
</reference>
<gene>
    <name evidence="1" type="ORF">HOLleu_21466</name>
</gene>
<evidence type="ECO:0000313" key="1">
    <source>
        <dbReference type="EMBL" id="KAJ8034571.1"/>
    </source>
</evidence>
<name>A0A9Q1BXA1_HOLLE</name>
<dbReference type="PANTHER" id="PTHR46704:SF9">
    <property type="entry name" value="BHLH DOMAIN-CONTAINING PROTEIN"/>
    <property type="match status" value="1"/>
</dbReference>
<sequence length="656" mass="73791">MLLQQFQRFVNIQSAVNPTFAFWSSYLEMVQLLLLFIRATREGNWELHLSTVRSMLPWFFACDRVHYSRYLPAYWLEMKNLRESHPDVHEKLSEGEFVVQRQDQYGFSQIPCDQTIEQTCNRDTKTKGGLTGFTLNRGAVHRWILSSHERAAITKECHVMAGKFAQSRKKDLDRTRSCKDEEHTKSVMATVGSMINPFEPGRQELVNISSGVVAPDNVCTDLLSAEELGEIAVKAYCKERLQKGDKDVFSTIPRQNLKSFSSMAKKVKSKQKGKEIVLKSDRNLFARLLLIGSSRQIDTKEMLSYSLGIFPLSIATCEGNLVKTNKAKMMNYLEEKVDSPLYVETPPMEATWVIDGMALLQQLKNLPATFGLLAGHVLDILLKLAKSNNSTCLHFVTDRYLDHSIKSAEREKRSSGGTEIFRIYSDDQNVPKQWKKFLSASTNNESLINYFFQKWSSGDLNLHGVTIFIAHGKDCHQICPAQCGVACNLVQALQCSHEEADTRIFLHCSYASSNNKCNNIIIKSPDTDVMIIAVAMCSKLSAKLFFSTGVGNKKRILNVAQVADNIGEDMCSALIGFHVFTGCDSVSSFYGKGKSKSLKVLNSRPEFCKAFSSLGETFDVSNELSNLLESFVCCLFGQPVCTDVNQARLHLFKNLM</sequence>
<dbReference type="PANTHER" id="PTHR46704">
    <property type="entry name" value="CXC DOMAIN-CONTAINING PROTEIN-RELATED"/>
    <property type="match status" value="1"/>
</dbReference>
<protein>
    <submittedName>
        <fullName evidence="1">Uncharacterized protein</fullName>
    </submittedName>
</protein>
<evidence type="ECO:0000313" key="2">
    <source>
        <dbReference type="Proteomes" id="UP001152320"/>
    </source>
</evidence>
<organism evidence="1 2">
    <name type="scientific">Holothuria leucospilota</name>
    <name type="common">Black long sea cucumber</name>
    <name type="synonym">Mertensiothuria leucospilota</name>
    <dbReference type="NCBI Taxonomy" id="206669"/>
    <lineage>
        <taxon>Eukaryota</taxon>
        <taxon>Metazoa</taxon>
        <taxon>Echinodermata</taxon>
        <taxon>Eleutherozoa</taxon>
        <taxon>Echinozoa</taxon>
        <taxon>Holothuroidea</taxon>
        <taxon>Aspidochirotacea</taxon>
        <taxon>Aspidochirotida</taxon>
        <taxon>Holothuriidae</taxon>
        <taxon>Holothuria</taxon>
    </lineage>
</organism>
<dbReference type="Proteomes" id="UP001152320">
    <property type="component" value="Chromosome 10"/>
</dbReference>
<accession>A0A9Q1BXA1</accession>
<keyword evidence="2" id="KW-1185">Reference proteome</keyword>
<dbReference type="EMBL" id="JAIZAY010000010">
    <property type="protein sequence ID" value="KAJ8034571.1"/>
    <property type="molecule type" value="Genomic_DNA"/>
</dbReference>
<proteinExistence type="predicted"/>
<dbReference type="OrthoDB" id="6021232at2759"/>
<comment type="caution">
    <text evidence="1">The sequence shown here is derived from an EMBL/GenBank/DDBJ whole genome shotgun (WGS) entry which is preliminary data.</text>
</comment>